<dbReference type="SUPFAM" id="SSF53335">
    <property type="entry name" value="S-adenosyl-L-methionine-dependent methyltransferases"/>
    <property type="match status" value="1"/>
</dbReference>
<evidence type="ECO:0000313" key="1">
    <source>
        <dbReference type="EMBL" id="MBD2844435.1"/>
    </source>
</evidence>
<gene>
    <name evidence="1" type="ORF">IDH44_04475</name>
</gene>
<name>A0A927BRN3_9BACL</name>
<sequence length="258" mass="28220">MELSKRLSVVAELLREQRVADIGSDHALLPVYLIREKLATAVVAGEYNPGPLAAARRQVKAAGLSGRVDVRGGDGLEVLVPGEVEAICLAGMGGGLIRDILEKGRREGKLEGVRELVLQPNIGAELVRAWLVRHDWYLDAERILEEDGKIYEVLRASRPAESRSLNARLYADGALVLGGGRALPGRQLYRLGPWLLREAGAVWRRHWESEQAKLERVAAGLGKASGPEAKDKAREVQVQIETIKEVLACTSKDKPSFN</sequence>
<dbReference type="PANTHER" id="PTHR38451">
    <property type="entry name" value="TRNA (ADENINE(22)-N(1))-METHYLTRANSFERASE"/>
    <property type="match status" value="1"/>
</dbReference>
<dbReference type="EMBL" id="JACXIZ010000011">
    <property type="protein sequence ID" value="MBD2844435.1"/>
    <property type="molecule type" value="Genomic_DNA"/>
</dbReference>
<organism evidence="1 2">
    <name type="scientific">Paenibacillus sabuli</name>
    <dbReference type="NCBI Taxonomy" id="2772509"/>
    <lineage>
        <taxon>Bacteria</taxon>
        <taxon>Bacillati</taxon>
        <taxon>Bacillota</taxon>
        <taxon>Bacilli</taxon>
        <taxon>Bacillales</taxon>
        <taxon>Paenibacillaceae</taxon>
        <taxon>Paenibacillus</taxon>
    </lineage>
</organism>
<dbReference type="InterPro" id="IPR006901">
    <property type="entry name" value="TrmK"/>
</dbReference>
<keyword evidence="2" id="KW-1185">Reference proteome</keyword>
<comment type="caution">
    <text evidence="1">The sequence shown here is derived from an EMBL/GenBank/DDBJ whole genome shotgun (WGS) entry which is preliminary data.</text>
</comment>
<dbReference type="PANTHER" id="PTHR38451:SF1">
    <property type="entry name" value="TRNA (ADENINE(22)-N(1))-METHYLTRANSFERASE"/>
    <property type="match status" value="1"/>
</dbReference>
<evidence type="ECO:0000313" key="2">
    <source>
        <dbReference type="Proteomes" id="UP000621560"/>
    </source>
</evidence>
<reference evidence="1" key="1">
    <citation type="submission" date="2020-09" db="EMBL/GenBank/DDBJ databases">
        <title>A novel bacterium of genus Paenibacillus, isolated from South China Sea.</title>
        <authorList>
            <person name="Huang H."/>
            <person name="Mo K."/>
            <person name="Hu Y."/>
        </authorList>
    </citation>
    <scope>NUCLEOTIDE SEQUENCE</scope>
    <source>
        <strain evidence="1">IB182496</strain>
    </source>
</reference>
<accession>A0A927BRN3</accession>
<proteinExistence type="predicted"/>
<dbReference type="GO" id="GO:0160105">
    <property type="term" value="F:tRNA (adenine(22)-N1)-methyltransferase activity"/>
    <property type="evidence" value="ECO:0007669"/>
    <property type="project" value="InterPro"/>
</dbReference>
<dbReference type="Gene3D" id="1.10.287.1890">
    <property type="match status" value="1"/>
</dbReference>
<dbReference type="RefSeq" id="WP_190915115.1">
    <property type="nucleotide sequence ID" value="NZ_JACXIZ010000011.1"/>
</dbReference>
<dbReference type="Proteomes" id="UP000621560">
    <property type="component" value="Unassembled WGS sequence"/>
</dbReference>
<dbReference type="Pfam" id="PF04816">
    <property type="entry name" value="TrmK"/>
    <property type="match status" value="1"/>
</dbReference>
<dbReference type="AlphaFoldDB" id="A0A927BRN3"/>
<dbReference type="PIRSF" id="PIRSF018637">
    <property type="entry name" value="TrmK"/>
    <property type="match status" value="1"/>
</dbReference>
<dbReference type="InterPro" id="IPR029063">
    <property type="entry name" value="SAM-dependent_MTases_sf"/>
</dbReference>
<dbReference type="Gene3D" id="3.40.50.150">
    <property type="entry name" value="Vaccinia Virus protein VP39"/>
    <property type="match status" value="1"/>
</dbReference>
<protein>
    <submittedName>
        <fullName evidence="1">tRNA (Adenine(22)-N(1))-methyltransferase TrmK</fullName>
    </submittedName>
</protein>